<evidence type="ECO:0000313" key="2">
    <source>
        <dbReference type="Proteomes" id="UP000078343"/>
    </source>
</evidence>
<proteinExistence type="predicted"/>
<sequence length="398" mass="42214">MAVALALGQGDQGVTTSTVVRAFTAYATSQPLSVVTSHVTNILETTTRTSTSRVVTTSPVRFTTFIPYTYLSTSDVTSTYRATTDIFTSTFTSTHYDIQNTTFTSYLNVTASASTALFQESVVTVPTPTGFVPIEQSSGDENFNGTSKRRDAELQEDVLLPRQAATTTADSSYISIISIVTRLAPQTTSTVFVTSTKTSTQRPPQTLTQSTTIVVTNTVGVPDTPVSSTFVVTVPTTVSLTQTTTVPGEKIVATTTTTYTDYTATRSTYLACASDNLLGPRIQDASYINTVVDNTRANVGTSTNATSSYDCCAICQDANGFCDFAYYDTLAGAANCMLFKANVPRKGGNATCSHAQAGFYNTNKKTTTNRWVVMNGPCGQLVHGNPTKATSSTSAAAS</sequence>
<dbReference type="EMBL" id="LVYI01000001">
    <property type="protein sequence ID" value="OAP65609.1"/>
    <property type="molecule type" value="Genomic_DNA"/>
</dbReference>
<dbReference type="STRING" id="1367422.A0A179A0Q3"/>
<gene>
    <name evidence="1" type="ORF">AYL99_01581</name>
</gene>
<dbReference type="Proteomes" id="UP000078343">
    <property type="component" value="Unassembled WGS sequence"/>
</dbReference>
<dbReference type="AlphaFoldDB" id="A0A179A0Q3"/>
<evidence type="ECO:0008006" key="3">
    <source>
        <dbReference type="Google" id="ProtNLM"/>
    </source>
</evidence>
<dbReference type="RefSeq" id="XP_018698976.1">
    <property type="nucleotide sequence ID" value="XM_018833097.1"/>
</dbReference>
<accession>A0A179A0Q3</accession>
<dbReference type="OrthoDB" id="4160611at2759"/>
<reference evidence="1 2" key="1">
    <citation type="submission" date="2016-04" db="EMBL/GenBank/DDBJ databases">
        <title>Draft genome of Fonsecaea erecta CBS 125763.</title>
        <authorList>
            <person name="Weiss V.A."/>
            <person name="Vicente V.A."/>
            <person name="Raittz R.T."/>
            <person name="Moreno L.F."/>
            <person name="De Souza E.M."/>
            <person name="Pedrosa F.O."/>
            <person name="Steffens M.B."/>
            <person name="Faoro H."/>
            <person name="Tadra-Sfeir M.Z."/>
            <person name="Najafzadeh M.J."/>
            <person name="Felipe M.S."/>
            <person name="Teixeira M."/>
            <person name="Sun J."/>
            <person name="Xi L."/>
            <person name="Gomes R."/>
            <person name="De Azevedo C.M."/>
            <person name="Salgado C.G."/>
            <person name="Da Silva M.B."/>
            <person name="Nascimento M.F."/>
            <person name="Queiroz-Telles F."/>
            <person name="Attili D.S."/>
            <person name="Gorbushina A."/>
        </authorList>
    </citation>
    <scope>NUCLEOTIDE SEQUENCE [LARGE SCALE GENOMIC DNA]</scope>
    <source>
        <strain evidence="1 2">CBS 125763</strain>
    </source>
</reference>
<keyword evidence="2" id="KW-1185">Reference proteome</keyword>
<dbReference type="GeneID" id="30005751"/>
<evidence type="ECO:0000313" key="1">
    <source>
        <dbReference type="EMBL" id="OAP65609.1"/>
    </source>
</evidence>
<comment type="caution">
    <text evidence="1">The sequence shown here is derived from an EMBL/GenBank/DDBJ whole genome shotgun (WGS) entry which is preliminary data.</text>
</comment>
<name>A0A179A0Q3_9EURO</name>
<organism evidence="1 2">
    <name type="scientific">Fonsecaea erecta</name>
    <dbReference type="NCBI Taxonomy" id="1367422"/>
    <lineage>
        <taxon>Eukaryota</taxon>
        <taxon>Fungi</taxon>
        <taxon>Dikarya</taxon>
        <taxon>Ascomycota</taxon>
        <taxon>Pezizomycotina</taxon>
        <taxon>Eurotiomycetes</taxon>
        <taxon>Chaetothyriomycetidae</taxon>
        <taxon>Chaetothyriales</taxon>
        <taxon>Herpotrichiellaceae</taxon>
        <taxon>Fonsecaea</taxon>
    </lineage>
</organism>
<protein>
    <recommendedName>
        <fullName evidence="3">Apple domain-containing protein</fullName>
    </recommendedName>
</protein>